<dbReference type="Pfam" id="PF06827">
    <property type="entry name" value="zf-FPG_IleRS"/>
    <property type="match status" value="1"/>
</dbReference>
<dbReference type="Proteomes" id="UP000730482">
    <property type="component" value="Unassembled WGS sequence"/>
</dbReference>
<dbReference type="SMART" id="SM01232">
    <property type="entry name" value="H2TH"/>
    <property type="match status" value="1"/>
</dbReference>
<evidence type="ECO:0000256" key="6">
    <source>
        <dbReference type="ARBA" id="ARBA00022771"/>
    </source>
</evidence>
<dbReference type="InterPro" id="IPR010663">
    <property type="entry name" value="Znf_FPG/IleRS"/>
</dbReference>
<evidence type="ECO:0000256" key="14">
    <source>
        <dbReference type="ARBA" id="ARBA00044632"/>
    </source>
</evidence>
<evidence type="ECO:0000256" key="1">
    <source>
        <dbReference type="ARBA" id="ARBA00001947"/>
    </source>
</evidence>
<accession>A0ABS5KUR5</accession>
<protein>
    <recommendedName>
        <fullName evidence="3">DNA-(apurinic or apyrimidinic site) lyase</fullName>
        <ecNumber evidence="3">4.2.99.18</ecNumber>
    </recommendedName>
</protein>
<gene>
    <name evidence="17" type="ORF">KGQ19_23340</name>
</gene>
<dbReference type="InterPro" id="IPR000214">
    <property type="entry name" value="Znf_DNA_glyclase/AP_lyase"/>
</dbReference>
<evidence type="ECO:0000256" key="9">
    <source>
        <dbReference type="ARBA" id="ARBA00023125"/>
    </source>
</evidence>
<dbReference type="PROSITE" id="PS01242">
    <property type="entry name" value="ZF_FPG_1"/>
    <property type="match status" value="1"/>
</dbReference>
<dbReference type="InterPro" id="IPR035937">
    <property type="entry name" value="FPG_N"/>
</dbReference>
<keyword evidence="10" id="KW-0234">DNA repair</keyword>
<keyword evidence="7" id="KW-0378">Hydrolase</keyword>
<keyword evidence="9" id="KW-0238">DNA-binding</keyword>
<dbReference type="InterPro" id="IPR015886">
    <property type="entry name" value="H2TH_FPG"/>
</dbReference>
<keyword evidence="6 15" id="KW-0863">Zinc-finger</keyword>
<comment type="cofactor">
    <cofactor evidence="1">
        <name>Zn(2+)</name>
        <dbReference type="ChEBI" id="CHEBI:29105"/>
    </cofactor>
</comment>
<keyword evidence="12" id="KW-0511">Multifunctional enzyme</keyword>
<comment type="similarity">
    <text evidence="2">Belongs to the FPG family.</text>
</comment>
<dbReference type="SUPFAM" id="SSF57716">
    <property type="entry name" value="Glucocorticoid receptor-like (DNA-binding domain)"/>
    <property type="match status" value="1"/>
</dbReference>
<dbReference type="PANTHER" id="PTHR42697:SF3">
    <property type="entry name" value="ENDONUCLEASE 8 1"/>
    <property type="match status" value="1"/>
</dbReference>
<evidence type="ECO:0000256" key="5">
    <source>
        <dbReference type="ARBA" id="ARBA00022763"/>
    </source>
</evidence>
<evidence type="ECO:0000313" key="17">
    <source>
        <dbReference type="EMBL" id="MBS2549803.1"/>
    </source>
</evidence>
<evidence type="ECO:0000313" key="18">
    <source>
        <dbReference type="Proteomes" id="UP000730482"/>
    </source>
</evidence>
<keyword evidence="18" id="KW-1185">Reference proteome</keyword>
<evidence type="ECO:0000256" key="7">
    <source>
        <dbReference type="ARBA" id="ARBA00022801"/>
    </source>
</evidence>
<keyword evidence="13" id="KW-0326">Glycosidase</keyword>
<dbReference type="RefSeq" id="WP_212011504.1">
    <property type="nucleotide sequence ID" value="NZ_JAAFYZ010000082.1"/>
</dbReference>
<proteinExistence type="inferred from homology"/>
<dbReference type="Gene3D" id="1.10.8.50">
    <property type="match status" value="1"/>
</dbReference>
<evidence type="ECO:0000256" key="13">
    <source>
        <dbReference type="ARBA" id="ARBA00023295"/>
    </source>
</evidence>
<feature type="domain" description="FPG-type" evidence="16">
    <location>
        <begin position="240"/>
        <end position="274"/>
    </location>
</feature>
<dbReference type="PROSITE" id="PS51066">
    <property type="entry name" value="ZF_FPG_2"/>
    <property type="match status" value="1"/>
</dbReference>
<dbReference type="CDD" id="cd08970">
    <property type="entry name" value="AcNei1_N"/>
    <property type="match status" value="1"/>
</dbReference>
<dbReference type="Pfam" id="PF06831">
    <property type="entry name" value="H2TH"/>
    <property type="match status" value="1"/>
</dbReference>
<evidence type="ECO:0000256" key="11">
    <source>
        <dbReference type="ARBA" id="ARBA00023239"/>
    </source>
</evidence>
<evidence type="ECO:0000256" key="4">
    <source>
        <dbReference type="ARBA" id="ARBA00022723"/>
    </source>
</evidence>
<reference evidence="17 18" key="1">
    <citation type="submission" date="2020-02" db="EMBL/GenBank/DDBJ databases">
        <title>Acidophilic actinobacteria isolated from forest soil.</title>
        <authorList>
            <person name="Golinska P."/>
        </authorList>
    </citation>
    <scope>NUCLEOTIDE SEQUENCE [LARGE SCALE GENOMIC DNA]</scope>
    <source>
        <strain evidence="17 18">NL8</strain>
    </source>
</reference>
<evidence type="ECO:0000256" key="12">
    <source>
        <dbReference type="ARBA" id="ARBA00023268"/>
    </source>
</evidence>
<evidence type="ECO:0000259" key="16">
    <source>
        <dbReference type="PROSITE" id="PS51066"/>
    </source>
</evidence>
<evidence type="ECO:0000256" key="3">
    <source>
        <dbReference type="ARBA" id="ARBA00012720"/>
    </source>
</evidence>
<dbReference type="SUPFAM" id="SSF46946">
    <property type="entry name" value="S13-like H2TH domain"/>
    <property type="match status" value="1"/>
</dbReference>
<dbReference type="SMART" id="SM00898">
    <property type="entry name" value="Fapy_DNA_glyco"/>
    <property type="match status" value="1"/>
</dbReference>
<name>A0ABS5KUR5_9ACTN</name>
<keyword evidence="8" id="KW-0862">Zinc</keyword>
<dbReference type="InterPro" id="IPR010979">
    <property type="entry name" value="Ribosomal_uS13-like_H2TH"/>
</dbReference>
<dbReference type="EMBL" id="JAAFYZ010000082">
    <property type="protein sequence ID" value="MBS2549803.1"/>
    <property type="molecule type" value="Genomic_DNA"/>
</dbReference>
<dbReference type="InterPro" id="IPR015887">
    <property type="entry name" value="DNA_glyclase_Znf_dom_DNA_BS"/>
</dbReference>
<comment type="catalytic activity">
    <reaction evidence="14">
        <text>2'-deoxyribonucleotide-(2'-deoxyribose 5'-phosphate)-2'-deoxyribonucleotide-DNA = a 3'-end 2'-deoxyribonucleotide-(2,3-dehydro-2,3-deoxyribose 5'-phosphate)-DNA + a 5'-end 5'-phospho-2'-deoxyribonucleoside-DNA + H(+)</text>
        <dbReference type="Rhea" id="RHEA:66592"/>
        <dbReference type="Rhea" id="RHEA-COMP:13180"/>
        <dbReference type="Rhea" id="RHEA-COMP:16897"/>
        <dbReference type="Rhea" id="RHEA-COMP:17067"/>
        <dbReference type="ChEBI" id="CHEBI:15378"/>
        <dbReference type="ChEBI" id="CHEBI:136412"/>
        <dbReference type="ChEBI" id="CHEBI:157695"/>
        <dbReference type="ChEBI" id="CHEBI:167181"/>
        <dbReference type="EC" id="4.2.99.18"/>
    </reaction>
</comment>
<organism evidence="17 18">
    <name type="scientific">Catenulispora pinistramenti</name>
    <dbReference type="NCBI Taxonomy" id="2705254"/>
    <lineage>
        <taxon>Bacteria</taxon>
        <taxon>Bacillati</taxon>
        <taxon>Actinomycetota</taxon>
        <taxon>Actinomycetes</taxon>
        <taxon>Catenulisporales</taxon>
        <taxon>Catenulisporaceae</taxon>
        <taxon>Catenulispora</taxon>
    </lineage>
</organism>
<comment type="caution">
    <text evidence="17">The sequence shown here is derived from an EMBL/GenBank/DDBJ whole genome shotgun (WGS) entry which is preliminary data.</text>
</comment>
<evidence type="ECO:0000256" key="8">
    <source>
        <dbReference type="ARBA" id="ARBA00022833"/>
    </source>
</evidence>
<dbReference type="SUPFAM" id="SSF81624">
    <property type="entry name" value="N-terminal domain of MutM-like DNA repair proteins"/>
    <property type="match status" value="1"/>
</dbReference>
<keyword evidence="11" id="KW-0456">Lyase</keyword>
<dbReference type="EC" id="4.2.99.18" evidence="3"/>
<sequence length="277" mass="30442">MPEGHVIHRLAGKLDDVFTPELTSESPLTEVRSPQGRFEAGARLVADLPYAGSEAHGKHLFIGFGPDRWIHVHLGLYGKFHVAAEPAGPVVGQVRLRMEGKSGHADLRGASACDLYGPDERTALLRRLGPDPLRADADPDLAWRKLSNSSLTVAELLMEQPVLSGVGNVYRAEVLFRAGLDPYLKGRDLTREQWDGIWEDLVALMAEGTRIGRIDTVWPQHTPEAMGRPPRKDDHGGEVYVYRRNGQPCLVCGTPVATAGVRDRNLFWCPTCQKAAS</sequence>
<keyword evidence="5" id="KW-0227">DNA damage</keyword>
<evidence type="ECO:0000256" key="15">
    <source>
        <dbReference type="PROSITE-ProRule" id="PRU00391"/>
    </source>
</evidence>
<evidence type="ECO:0000256" key="2">
    <source>
        <dbReference type="ARBA" id="ARBA00009409"/>
    </source>
</evidence>
<dbReference type="Pfam" id="PF01149">
    <property type="entry name" value="Fapy_DNA_glyco"/>
    <property type="match status" value="1"/>
</dbReference>
<keyword evidence="4" id="KW-0479">Metal-binding</keyword>
<dbReference type="PANTHER" id="PTHR42697">
    <property type="entry name" value="ENDONUCLEASE 8"/>
    <property type="match status" value="1"/>
</dbReference>
<dbReference type="Gene3D" id="3.20.190.10">
    <property type="entry name" value="MutM-like, N-terminal"/>
    <property type="match status" value="1"/>
</dbReference>
<dbReference type="InterPro" id="IPR012319">
    <property type="entry name" value="FPG_cat"/>
</dbReference>
<evidence type="ECO:0000256" key="10">
    <source>
        <dbReference type="ARBA" id="ARBA00023204"/>
    </source>
</evidence>